<proteinExistence type="predicted"/>
<protein>
    <submittedName>
        <fullName evidence="3">Uncharacterized protein</fullName>
    </submittedName>
</protein>
<feature type="region of interest" description="Disordered" evidence="1">
    <location>
        <begin position="111"/>
        <end position="198"/>
    </location>
</feature>
<organism evidence="2 3">
    <name type="scientific">Romanomermis culicivorax</name>
    <name type="common">Nematode worm</name>
    <dbReference type="NCBI Taxonomy" id="13658"/>
    <lineage>
        <taxon>Eukaryota</taxon>
        <taxon>Metazoa</taxon>
        <taxon>Ecdysozoa</taxon>
        <taxon>Nematoda</taxon>
        <taxon>Enoplea</taxon>
        <taxon>Dorylaimia</taxon>
        <taxon>Mermithida</taxon>
        <taxon>Mermithoidea</taxon>
        <taxon>Mermithidae</taxon>
        <taxon>Romanomermis</taxon>
    </lineage>
</organism>
<evidence type="ECO:0000313" key="3">
    <source>
        <dbReference type="WBParaSite" id="nRc.2.0.1.t14938-RA"/>
    </source>
</evidence>
<reference evidence="3" key="1">
    <citation type="submission" date="2022-11" db="UniProtKB">
        <authorList>
            <consortium name="WormBaseParasite"/>
        </authorList>
    </citation>
    <scope>IDENTIFICATION</scope>
</reference>
<evidence type="ECO:0000313" key="2">
    <source>
        <dbReference type="Proteomes" id="UP000887565"/>
    </source>
</evidence>
<dbReference type="Proteomes" id="UP000887565">
    <property type="component" value="Unplaced"/>
</dbReference>
<keyword evidence="2" id="KW-1185">Reference proteome</keyword>
<sequence>MIHGENFSQTFCGTPEVEEPQSLCVYHVMRHEMYARMAAQMETSFRGYREYSFPHYQANPKRGRDISIPKVAPRDPGIDGGIPDIHTADEVRKFREAGPKEDQIKRLGRRKLARKANRAKKKDGEDVIEISDDEREKTGSSASVDSKFVGSTTSLTDSTKSKTRTTPMSQTPGTTSSISQVQSRVASAKIPSKSTGSQ</sequence>
<dbReference type="WBParaSite" id="nRc.2.0.1.t14938-RA">
    <property type="protein sequence ID" value="nRc.2.0.1.t14938-RA"/>
    <property type="gene ID" value="nRc.2.0.1.g14938"/>
</dbReference>
<name>A0A915IND2_ROMCU</name>
<accession>A0A915IND2</accession>
<dbReference type="AlphaFoldDB" id="A0A915IND2"/>
<feature type="compositionally biased region" description="Polar residues" evidence="1">
    <location>
        <begin position="167"/>
        <end position="185"/>
    </location>
</feature>
<evidence type="ECO:0000256" key="1">
    <source>
        <dbReference type="SAM" id="MobiDB-lite"/>
    </source>
</evidence>
<feature type="compositionally biased region" description="Basic residues" evidence="1">
    <location>
        <begin position="111"/>
        <end position="121"/>
    </location>
</feature>